<evidence type="ECO:0000256" key="3">
    <source>
        <dbReference type="ARBA" id="ARBA00016165"/>
    </source>
</evidence>
<evidence type="ECO:0000256" key="8">
    <source>
        <dbReference type="ARBA" id="ARBA00022723"/>
    </source>
</evidence>
<dbReference type="GO" id="GO:0046872">
    <property type="term" value="F:metal ion binding"/>
    <property type="evidence" value="ECO:0007669"/>
    <property type="project" value="UniProtKB-KW"/>
</dbReference>
<evidence type="ECO:0000256" key="13">
    <source>
        <dbReference type="PIRSR" id="PIRSR602326-1"/>
    </source>
</evidence>
<keyword evidence="5 13" id="KW-0349">Heme</keyword>
<comment type="caution">
    <text evidence="18">The sequence shown here is derived from an EMBL/GenBank/DDBJ whole genome shotgun (WGS) entry which is preliminary data.</text>
</comment>
<dbReference type="InterPro" id="IPR021157">
    <property type="entry name" value="Cyt_c1_TM_anchor_C"/>
</dbReference>
<evidence type="ECO:0000313" key="19">
    <source>
        <dbReference type="Proteomes" id="UP000773614"/>
    </source>
</evidence>
<dbReference type="InterPro" id="IPR036909">
    <property type="entry name" value="Cyt_c-like_dom_sf"/>
</dbReference>
<dbReference type="PRINTS" id="PR00603">
    <property type="entry name" value="CYTOCHROMEC1"/>
</dbReference>
<feature type="domain" description="Cytochrome c" evidence="17">
    <location>
        <begin position="67"/>
        <end position="195"/>
    </location>
</feature>
<feature type="transmembrane region" description="Helical" evidence="15">
    <location>
        <begin position="277"/>
        <end position="295"/>
    </location>
</feature>
<organism evidence="18 19">
    <name type="scientific">Propylenella binzhouense</name>
    <dbReference type="NCBI Taxonomy" id="2555902"/>
    <lineage>
        <taxon>Bacteria</taxon>
        <taxon>Pseudomonadati</taxon>
        <taxon>Pseudomonadota</taxon>
        <taxon>Alphaproteobacteria</taxon>
        <taxon>Hyphomicrobiales</taxon>
        <taxon>Propylenellaceae</taxon>
        <taxon>Propylenella</taxon>
    </lineage>
</organism>
<feature type="binding site" description="axial binding residue" evidence="13">
    <location>
        <position position="225"/>
    </location>
    <ligand>
        <name>heme c</name>
        <dbReference type="ChEBI" id="CHEBI:61717"/>
    </ligand>
    <ligandPart>
        <name>Fe</name>
        <dbReference type="ChEBI" id="CHEBI:18248"/>
    </ligandPart>
</feature>
<keyword evidence="11 13" id="KW-0408">Iron</keyword>
<dbReference type="EMBL" id="SPKJ01000005">
    <property type="protein sequence ID" value="MYZ46740.1"/>
    <property type="molecule type" value="Genomic_DNA"/>
</dbReference>
<dbReference type="PANTHER" id="PTHR10266">
    <property type="entry name" value="CYTOCHROME C1"/>
    <property type="match status" value="1"/>
</dbReference>
<comment type="subcellular location">
    <subcellularLocation>
        <location evidence="1">Membrane</location>
    </subcellularLocation>
</comment>
<protein>
    <recommendedName>
        <fullName evidence="3">Cytochrome c1</fullName>
    </recommendedName>
</protein>
<dbReference type="GO" id="GO:0016020">
    <property type="term" value="C:membrane"/>
    <property type="evidence" value="ECO:0007669"/>
    <property type="project" value="UniProtKB-SubCell"/>
</dbReference>
<dbReference type="AlphaFoldDB" id="A0A964T1S1"/>
<evidence type="ECO:0000256" key="15">
    <source>
        <dbReference type="SAM" id="Phobius"/>
    </source>
</evidence>
<feature type="chain" id="PRO_5036891705" description="Cytochrome c1" evidence="16">
    <location>
        <begin position="25"/>
        <end position="305"/>
    </location>
</feature>
<evidence type="ECO:0000256" key="7">
    <source>
        <dbReference type="ARBA" id="ARBA00022692"/>
    </source>
</evidence>
<dbReference type="Pfam" id="PF02167">
    <property type="entry name" value="Cytochrom_C1"/>
    <property type="match status" value="1"/>
</dbReference>
<dbReference type="InterPro" id="IPR002326">
    <property type="entry name" value="Cyt_c1"/>
</dbReference>
<evidence type="ECO:0000313" key="18">
    <source>
        <dbReference type="EMBL" id="MYZ46740.1"/>
    </source>
</evidence>
<feature type="binding site" description="covalent" evidence="13">
    <location>
        <position position="83"/>
    </location>
    <ligand>
        <name>heme c</name>
        <dbReference type="ChEBI" id="CHEBI:61717"/>
    </ligand>
</feature>
<feature type="region of interest" description="Disordered" evidence="14">
    <location>
        <begin position="120"/>
        <end position="152"/>
    </location>
</feature>
<keyword evidence="4" id="KW-0813">Transport</keyword>
<dbReference type="OrthoDB" id="9808471at2"/>
<dbReference type="SUPFAM" id="SSF46626">
    <property type="entry name" value="Cytochrome c"/>
    <property type="match status" value="1"/>
</dbReference>
<dbReference type="Proteomes" id="UP000773614">
    <property type="component" value="Unassembled WGS sequence"/>
</dbReference>
<evidence type="ECO:0000256" key="4">
    <source>
        <dbReference type="ARBA" id="ARBA00022448"/>
    </source>
</evidence>
<proteinExistence type="inferred from homology"/>
<feature type="binding site" description="covalent" evidence="13">
    <location>
        <position position="80"/>
    </location>
    <ligand>
        <name>heme c</name>
        <dbReference type="ChEBI" id="CHEBI:61717"/>
    </ligand>
</feature>
<reference evidence="18" key="1">
    <citation type="submission" date="2019-03" db="EMBL/GenBank/DDBJ databases">
        <title>Afifella sp. nov., isolated from activated sludge.</title>
        <authorList>
            <person name="Li Q."/>
            <person name="Liu Y."/>
        </authorList>
    </citation>
    <scope>NUCLEOTIDE SEQUENCE</scope>
    <source>
        <strain evidence="18">L72</strain>
    </source>
</reference>
<evidence type="ECO:0000256" key="12">
    <source>
        <dbReference type="ARBA" id="ARBA00023136"/>
    </source>
</evidence>
<keyword evidence="10 15" id="KW-1133">Transmembrane helix</keyword>
<keyword evidence="6" id="KW-0679">Respiratory chain</keyword>
<keyword evidence="19" id="KW-1185">Reference proteome</keyword>
<dbReference type="SUPFAM" id="SSF81496">
    <property type="entry name" value="Cytochrome c1 subunit of cytochrome bc1 complex (Ubiquinol-cytochrome c reductase), transmembrane anchor"/>
    <property type="match status" value="1"/>
</dbReference>
<evidence type="ECO:0000259" key="17">
    <source>
        <dbReference type="PROSITE" id="PS51007"/>
    </source>
</evidence>
<evidence type="ECO:0000256" key="11">
    <source>
        <dbReference type="ARBA" id="ARBA00023004"/>
    </source>
</evidence>
<dbReference type="PROSITE" id="PS51007">
    <property type="entry name" value="CYTC"/>
    <property type="match status" value="1"/>
</dbReference>
<evidence type="ECO:0000256" key="9">
    <source>
        <dbReference type="ARBA" id="ARBA00022982"/>
    </source>
</evidence>
<keyword evidence="16" id="KW-0732">Signal</keyword>
<feature type="binding site" description="covalent" evidence="13">
    <location>
        <position position="84"/>
    </location>
    <ligand>
        <name>heme c</name>
        <dbReference type="ChEBI" id="CHEBI:61717"/>
    </ligand>
</feature>
<keyword evidence="7 15" id="KW-0812">Transmembrane</keyword>
<keyword evidence="8 13" id="KW-0479">Metal-binding</keyword>
<dbReference type="Gene3D" id="1.10.760.10">
    <property type="entry name" value="Cytochrome c-like domain"/>
    <property type="match status" value="1"/>
</dbReference>
<dbReference type="InterPro" id="IPR009056">
    <property type="entry name" value="Cyt_c-like_dom"/>
</dbReference>
<sequence length="305" mass="32983">MKTIIGRTAAAALLSLALASAAGAQEQGAGGGNAGGEHETATVHYPIEHPKHVDWTFAGPFGSFDPAQLQRGFQVYREVCSACHSMNMVAFRTLASTAGPHFSADAVKALAAEYQINDGPDANGDMFQRPGTPADHLPPPYPNEQASRAANGGAYPPDLSLIAKARTVERGFPAFVFDMFTLYQEAGPNYIYSLLTGYRDPPAGVEVRPGQYYNPYFVSGPALAMPPPLSDGQVTFAQNQDEDPANDVPETVDQYAKDVVSFLMWAAEPHMVERKSMGFAVMVFLIVFGALVYYTKRKVWATIEH</sequence>
<evidence type="ECO:0000256" key="16">
    <source>
        <dbReference type="SAM" id="SignalP"/>
    </source>
</evidence>
<comment type="similarity">
    <text evidence="2">Belongs to the cytochrome c family.</text>
</comment>
<feature type="signal peptide" evidence="16">
    <location>
        <begin position="1"/>
        <end position="24"/>
    </location>
</feature>
<name>A0A964T1S1_9HYPH</name>
<evidence type="ECO:0000256" key="14">
    <source>
        <dbReference type="SAM" id="MobiDB-lite"/>
    </source>
</evidence>
<evidence type="ECO:0000256" key="6">
    <source>
        <dbReference type="ARBA" id="ARBA00022660"/>
    </source>
</evidence>
<dbReference type="Gene3D" id="1.20.5.100">
    <property type="entry name" value="Cytochrome c1, transmembrane anchor, C-terminal"/>
    <property type="match status" value="1"/>
</dbReference>
<evidence type="ECO:0000256" key="2">
    <source>
        <dbReference type="ARBA" id="ARBA00006488"/>
    </source>
</evidence>
<dbReference type="FunFam" id="1.10.760.10:FF:000011">
    <property type="entry name" value="Cytochrome c1, putative"/>
    <property type="match status" value="1"/>
</dbReference>
<keyword evidence="9" id="KW-0249">Electron transport</keyword>
<dbReference type="GO" id="GO:0009055">
    <property type="term" value="F:electron transfer activity"/>
    <property type="evidence" value="ECO:0007669"/>
    <property type="project" value="InterPro"/>
</dbReference>
<evidence type="ECO:0000256" key="5">
    <source>
        <dbReference type="ARBA" id="ARBA00022617"/>
    </source>
</evidence>
<accession>A0A964T1S1</accession>
<dbReference type="GO" id="GO:0020037">
    <property type="term" value="F:heme binding"/>
    <property type="evidence" value="ECO:0007669"/>
    <property type="project" value="InterPro"/>
</dbReference>
<evidence type="ECO:0000256" key="1">
    <source>
        <dbReference type="ARBA" id="ARBA00004370"/>
    </source>
</evidence>
<keyword evidence="12 15" id="KW-0472">Membrane</keyword>
<dbReference type="PANTHER" id="PTHR10266:SF3">
    <property type="entry name" value="CYTOCHROME C1, HEME PROTEIN, MITOCHONDRIAL"/>
    <property type="match status" value="1"/>
</dbReference>
<gene>
    <name evidence="18" type="ORF">E4O86_03270</name>
</gene>
<dbReference type="RefSeq" id="WP_161139074.1">
    <property type="nucleotide sequence ID" value="NZ_SPKJ01000005.1"/>
</dbReference>
<evidence type="ECO:0000256" key="10">
    <source>
        <dbReference type="ARBA" id="ARBA00022989"/>
    </source>
</evidence>
<comment type="cofactor">
    <cofactor evidence="13">
        <name>heme c</name>
        <dbReference type="ChEBI" id="CHEBI:61717"/>
    </cofactor>
    <text evidence="13">Binds 1 heme c group covalently per subunit.</text>
</comment>